<evidence type="ECO:0000259" key="2">
    <source>
        <dbReference type="Pfam" id="PF16735"/>
    </source>
</evidence>
<feature type="domain" description="Unconventional myosin-X coiled coil" evidence="2">
    <location>
        <begin position="122"/>
        <end position="174"/>
    </location>
</feature>
<dbReference type="AlphaFoldDB" id="A0A8T2IGT1"/>
<organism evidence="3 4">
    <name type="scientific">Hymenochirus boettgeri</name>
    <name type="common">Congo dwarf clawed frog</name>
    <dbReference type="NCBI Taxonomy" id="247094"/>
    <lineage>
        <taxon>Eukaryota</taxon>
        <taxon>Metazoa</taxon>
        <taxon>Chordata</taxon>
        <taxon>Craniata</taxon>
        <taxon>Vertebrata</taxon>
        <taxon>Euteleostomi</taxon>
        <taxon>Amphibia</taxon>
        <taxon>Batrachia</taxon>
        <taxon>Anura</taxon>
        <taxon>Pipoidea</taxon>
        <taxon>Pipidae</taxon>
        <taxon>Pipinae</taxon>
        <taxon>Hymenochirus</taxon>
    </lineage>
</organism>
<dbReference type="GO" id="GO:0048675">
    <property type="term" value="P:axon extension"/>
    <property type="evidence" value="ECO:0007669"/>
    <property type="project" value="TreeGrafter"/>
</dbReference>
<sequence length="388" mass="45267">MRLCAVTFQKNYRAHFWRATFLRIRQSAVQVQKHWRGKVARRFYQEMLEEERKRREEEERKRKEDEEKRRMEMEEQRRREEEQKRKDEEERREQERVEAELRAIQEEQEKAKNLENILLQEEERRQMEEILRLEKEIEKLHQQQKLDGVSISCVETRNEMTRQREEQIIKLEKEASRVAQEFLELLDFGNLEESAQNLENGIDGTLHGEGRIVAPLAEEEVDEGFHAEDEILPPPPPILLEDGGLRTSESFSEEETYTNIPMDLSGAQTSSCADTPLSSTEPPSNQDPYSTISDKSESVYQCVSDTFSNGEEAQEPIYSYPPDVESDYDHEEFDEAPLGSAKTLSDGHLTDEEMRISHPGSFGSRCGSVDSFRTAMKKSIVILILMKS</sequence>
<reference evidence="3" key="1">
    <citation type="thesis" date="2020" institute="ProQuest LLC" country="789 East Eisenhower Parkway, Ann Arbor, MI, USA">
        <title>Comparative Genomics and Chromosome Evolution.</title>
        <authorList>
            <person name="Mudd A.B."/>
        </authorList>
    </citation>
    <scope>NUCLEOTIDE SEQUENCE</scope>
    <source>
        <strain evidence="3">Female2</strain>
        <tissue evidence="3">Blood</tissue>
    </source>
</reference>
<dbReference type="PROSITE" id="PS50096">
    <property type="entry name" value="IQ"/>
    <property type="match status" value="1"/>
</dbReference>
<dbReference type="InterPro" id="IPR031971">
    <property type="entry name" value="MYO10_CC"/>
</dbReference>
<dbReference type="GO" id="GO:0044295">
    <property type="term" value="C:axonal growth cone"/>
    <property type="evidence" value="ECO:0007669"/>
    <property type="project" value="TreeGrafter"/>
</dbReference>
<gene>
    <name evidence="3" type="ORF">GDO86_019624</name>
</gene>
<protein>
    <recommendedName>
        <fullName evidence="2">Unconventional myosin-X coiled coil domain-containing protein</fullName>
    </recommendedName>
</protein>
<dbReference type="PANTHER" id="PTHR46049">
    <property type="entry name" value="AGAP003327-PA"/>
    <property type="match status" value="1"/>
</dbReference>
<dbReference type="PANTHER" id="PTHR46049:SF4">
    <property type="entry name" value="UNCONVENTIONAL MYOSIN-X"/>
    <property type="match status" value="1"/>
</dbReference>
<evidence type="ECO:0000313" key="3">
    <source>
        <dbReference type="EMBL" id="KAG8431879.1"/>
    </source>
</evidence>
<feature type="region of interest" description="Disordered" evidence="1">
    <location>
        <begin position="259"/>
        <end position="295"/>
    </location>
</feature>
<proteinExistence type="predicted"/>
<name>A0A8T2IGT1_9PIPI</name>
<dbReference type="OrthoDB" id="6108017at2759"/>
<dbReference type="Proteomes" id="UP000812440">
    <property type="component" value="Unassembled WGS sequence"/>
</dbReference>
<feature type="region of interest" description="Disordered" evidence="1">
    <location>
        <begin position="51"/>
        <end position="96"/>
    </location>
</feature>
<dbReference type="Gene3D" id="1.20.5.190">
    <property type="match status" value="1"/>
</dbReference>
<dbReference type="InterPro" id="IPR000048">
    <property type="entry name" value="IQ_motif_EF-hand-BS"/>
</dbReference>
<dbReference type="Pfam" id="PF16735">
    <property type="entry name" value="MYO10_CC"/>
    <property type="match status" value="1"/>
</dbReference>
<dbReference type="EMBL" id="JAACNH010000053">
    <property type="protein sequence ID" value="KAG8431879.1"/>
    <property type="molecule type" value="Genomic_DNA"/>
</dbReference>
<accession>A0A8T2IGT1</accession>
<dbReference type="Pfam" id="PF00612">
    <property type="entry name" value="IQ"/>
    <property type="match status" value="1"/>
</dbReference>
<comment type="caution">
    <text evidence="3">The sequence shown here is derived from an EMBL/GenBank/DDBJ whole genome shotgun (WGS) entry which is preliminary data.</text>
</comment>
<keyword evidence="4" id="KW-1185">Reference proteome</keyword>
<evidence type="ECO:0000313" key="4">
    <source>
        <dbReference type="Proteomes" id="UP000812440"/>
    </source>
</evidence>
<feature type="compositionally biased region" description="Polar residues" evidence="1">
    <location>
        <begin position="266"/>
        <end position="295"/>
    </location>
</feature>
<dbReference type="InterPro" id="IPR051724">
    <property type="entry name" value="Actin_motor_Myosin"/>
</dbReference>
<feature type="region of interest" description="Disordered" evidence="1">
    <location>
        <begin position="307"/>
        <end position="331"/>
    </location>
</feature>
<dbReference type="Gene3D" id="1.20.5.170">
    <property type="match status" value="1"/>
</dbReference>
<evidence type="ECO:0000256" key="1">
    <source>
        <dbReference type="SAM" id="MobiDB-lite"/>
    </source>
</evidence>